<proteinExistence type="inferred from homology"/>
<keyword evidence="4" id="KW-1185">Reference proteome</keyword>
<dbReference type="Pfam" id="PF00022">
    <property type="entry name" value="Actin"/>
    <property type="match status" value="1"/>
</dbReference>
<reference evidence="4" key="1">
    <citation type="submission" date="2015-01" db="EMBL/GenBank/DDBJ databases">
        <title>The Genome Sequence of Cryptococcus gattii MMRL2647.</title>
        <authorList>
            <consortium name="The Broad Institute Genomics Platform"/>
            <person name="Cuomo C."/>
            <person name="Litvintseva A."/>
            <person name="Chen Y."/>
            <person name="Heitman J."/>
            <person name="Sun S."/>
            <person name="Springer D."/>
            <person name="Dromer F."/>
            <person name="Young S."/>
            <person name="Zeng Q."/>
            <person name="Gargeya S."/>
            <person name="Abouelleil A."/>
            <person name="Alvarado L."/>
            <person name="Chapman S.B."/>
            <person name="Gainer-Dewar J."/>
            <person name="Goldberg J."/>
            <person name="Griggs A."/>
            <person name="Gujja S."/>
            <person name="Hansen M."/>
            <person name="Howarth C."/>
            <person name="Imamovic A."/>
            <person name="Larimer J."/>
            <person name="Murphy C."/>
            <person name="Naylor J."/>
            <person name="Pearson M."/>
            <person name="Priest M."/>
            <person name="Roberts A."/>
            <person name="Saif S."/>
            <person name="Shea T."/>
            <person name="Sykes S."/>
            <person name="Wortman J."/>
            <person name="Nusbaum C."/>
            <person name="Birren B."/>
        </authorList>
    </citation>
    <scope>NUCLEOTIDE SEQUENCE [LARGE SCALE GENOMIC DNA]</scope>
    <source>
        <strain evidence="4">IND107</strain>
    </source>
</reference>
<dbReference type="Gene3D" id="3.30.420.40">
    <property type="match status" value="3"/>
</dbReference>
<dbReference type="GeneID" id="91988451"/>
<evidence type="ECO:0000313" key="4">
    <source>
        <dbReference type="Proteomes" id="UP000054399"/>
    </source>
</evidence>
<dbReference type="Proteomes" id="UP000054399">
    <property type="component" value="Unassembled WGS sequence"/>
</dbReference>
<comment type="caution">
    <text evidence="3">The sequence shown here is derived from an EMBL/GenBank/DDBJ whole genome shotgun (WGS) entry which is preliminary data.</text>
</comment>
<dbReference type="SUPFAM" id="SSF53067">
    <property type="entry name" value="Actin-like ATPase domain"/>
    <property type="match status" value="2"/>
</dbReference>
<dbReference type="SMART" id="SM00268">
    <property type="entry name" value="ACTIN"/>
    <property type="match status" value="1"/>
</dbReference>
<dbReference type="PANTHER" id="PTHR11937">
    <property type="entry name" value="ACTIN"/>
    <property type="match status" value="1"/>
</dbReference>
<evidence type="ECO:0008006" key="5">
    <source>
        <dbReference type="Google" id="ProtNLM"/>
    </source>
</evidence>
<comment type="similarity">
    <text evidence="1">Belongs to the actin family.</text>
</comment>
<dbReference type="PROSITE" id="PS00432">
    <property type="entry name" value="ACTINS_2"/>
    <property type="match status" value="1"/>
</dbReference>
<dbReference type="CDD" id="cd13395">
    <property type="entry name" value="ASKHA_NBD_Arp4_ACTL6-like"/>
    <property type="match status" value="1"/>
</dbReference>
<evidence type="ECO:0000256" key="2">
    <source>
        <dbReference type="SAM" id="MobiDB-lite"/>
    </source>
</evidence>
<protein>
    <recommendedName>
        <fullName evidence="5">Brg1-associated factor b</fullName>
    </recommendedName>
</protein>
<feature type="region of interest" description="Disordered" evidence="2">
    <location>
        <begin position="45"/>
        <end position="89"/>
    </location>
</feature>
<reference evidence="3 4" key="2">
    <citation type="submission" date="2024-01" db="EMBL/GenBank/DDBJ databases">
        <title>Comparative genomics of Cryptococcus and Kwoniella reveals pathogenesis evolution and contrasting modes of karyotype evolution via chromosome fusion or intercentromeric recombination.</title>
        <authorList>
            <person name="Coelho M.A."/>
            <person name="David-Palma M."/>
            <person name="Shea T."/>
            <person name="Bowers K."/>
            <person name="Mcginley-Smith S."/>
            <person name="Mohammad A.W."/>
            <person name="Gnirke A."/>
            <person name="Yurkov A.M."/>
            <person name="Nowrousian M."/>
            <person name="Sun S."/>
            <person name="Cuomo C.A."/>
            <person name="Heitman J."/>
        </authorList>
    </citation>
    <scope>NUCLEOTIDE SEQUENCE [LARGE SCALE GENOMIC DNA]</scope>
    <source>
        <strain evidence="3 4">IND107</strain>
    </source>
</reference>
<feature type="compositionally biased region" description="Low complexity" evidence="2">
    <location>
        <begin position="45"/>
        <end position="57"/>
    </location>
</feature>
<dbReference type="EMBL" id="ATAM02000002">
    <property type="protein sequence ID" value="KAL0254212.1"/>
    <property type="molecule type" value="Genomic_DNA"/>
</dbReference>
<dbReference type="RefSeq" id="XP_066616433.1">
    <property type="nucleotide sequence ID" value="XM_066756147.1"/>
</dbReference>
<evidence type="ECO:0000256" key="1">
    <source>
        <dbReference type="RuleBase" id="RU000487"/>
    </source>
</evidence>
<dbReference type="InterPro" id="IPR043129">
    <property type="entry name" value="ATPase_NBD"/>
</dbReference>
<dbReference type="InterPro" id="IPR004000">
    <property type="entry name" value="Actin"/>
</dbReference>
<organism evidence="3 4">
    <name type="scientific">Cryptococcus tetragattii IND107</name>
    <dbReference type="NCBI Taxonomy" id="1296105"/>
    <lineage>
        <taxon>Eukaryota</taxon>
        <taxon>Fungi</taxon>
        <taxon>Dikarya</taxon>
        <taxon>Basidiomycota</taxon>
        <taxon>Agaricomycotina</taxon>
        <taxon>Tremellomycetes</taxon>
        <taxon>Tremellales</taxon>
        <taxon>Cryptococcaceae</taxon>
        <taxon>Cryptococcus</taxon>
        <taxon>Cryptococcus gattii species complex</taxon>
    </lineage>
</organism>
<sequence length="510" mass="56721">MVYNGDEVSALVLDYGSYTTRAGYAGEDCPRVVCPSFYGYTNDPSSSGSNGNFSGGNVMNKENGEDVTMSEPVSEGAEEQSKKKGSGRKYYVGEDGVSVWRPEMEVGNFMLDGVVNDPEPASALLHHVLHDRLGVNPEEHPVMITEPAWNTPKARQVMAEMVFEGEKMPALYFGSSGVLSAFAAGKPTALVLDVGYATSSAVPIVDGYALRAGTMHQPLASQLIVSQLQNHFTSPTPTRAPLSLLPRQLIKQRDPSSDPGIIPKPILRDDRAPHTTTSWKLWAENNVVEGYKEACTEIVNYKGFDFQTAGDLPQVLYEFPDGYHQYFGEERYRFTEMLFDPGRYYNQSIPPPPTLQKVLTTEHSRSLRDLVSLSQLVHDSVMACDVDVRASLLQNIVVVGNTALTRGLIERLDVELAATMPSQKIKIHSPTIPFERKYASWVGGSILASLGTFHQLWVTKEEYEEHGMPIVHQRCKYSKCNIMLDGDTQSLFRFLRKYSNIYSIKVERNL</sequence>
<dbReference type="InterPro" id="IPR004001">
    <property type="entry name" value="Actin_CS"/>
</dbReference>
<gene>
    <name evidence="3" type="ORF">I308_101593</name>
</gene>
<name>A0ABR3C0V5_9TREE</name>
<evidence type="ECO:0000313" key="3">
    <source>
        <dbReference type="EMBL" id="KAL0254212.1"/>
    </source>
</evidence>
<accession>A0ABR3C0V5</accession>